<feature type="coiled-coil region" evidence="1">
    <location>
        <begin position="95"/>
        <end position="122"/>
    </location>
</feature>
<evidence type="ECO:0000256" key="1">
    <source>
        <dbReference type="SAM" id="Coils"/>
    </source>
</evidence>
<sequence>MRRNNSHHLIAAAQRRRADTLKRAQQALHELGETGQRHTIVQIAAHAGVSRSWLYAQPELRDQLRRLTAISISEPSASAPARIEPGSDASLRQRLTLAHERIRELDDETRQLRNQIALLHGQLRVNRIAATHVTDTVHDANAQLTQLNGQPRPR</sequence>
<dbReference type="Pfam" id="PF19776">
    <property type="entry name" value="DUF6262"/>
    <property type="match status" value="1"/>
</dbReference>
<dbReference type="EMBL" id="BRXE01000178">
    <property type="protein sequence ID" value="GLB86755.1"/>
    <property type="molecule type" value="Genomic_DNA"/>
</dbReference>
<keyword evidence="1" id="KW-0175">Coiled coil</keyword>
<gene>
    <name evidence="2" type="ORF">SRL2020028_60110</name>
</gene>
<comment type="caution">
    <text evidence="2">The sequence shown here is derived from an EMBL/GenBank/DDBJ whole genome shotgun (WGS) entry which is preliminary data.</text>
</comment>
<reference evidence="2" key="1">
    <citation type="submission" date="2022-07" db="EMBL/GenBank/DDBJ databases">
        <title>Mycobacterium kiyosense sp. nov., scotochromogenic slow-glowing species isolated from respiratory specimens.</title>
        <authorList>
            <person name="Fukano H."/>
            <person name="Kazumi Y."/>
            <person name="Sakagami N."/>
            <person name="Ato M."/>
            <person name="Mitarai S."/>
            <person name="Hoshino Y."/>
        </authorList>
    </citation>
    <scope>NUCLEOTIDE SEQUENCE</scope>
    <source>
        <strain evidence="2">SRL2020-028</strain>
    </source>
</reference>
<name>A0AA37PYP6_9MYCO</name>
<protein>
    <submittedName>
        <fullName evidence="2">Transposase</fullName>
    </submittedName>
</protein>
<dbReference type="RefSeq" id="WP_084031175.1">
    <property type="nucleotide sequence ID" value="NZ_BRXE01000178.1"/>
</dbReference>
<dbReference type="Proteomes" id="UP001165663">
    <property type="component" value="Unassembled WGS sequence"/>
</dbReference>
<dbReference type="InterPro" id="IPR046229">
    <property type="entry name" value="TnpC-like"/>
</dbReference>
<evidence type="ECO:0000313" key="2">
    <source>
        <dbReference type="EMBL" id="GLB86755.1"/>
    </source>
</evidence>
<dbReference type="AlphaFoldDB" id="A0AA37PYP6"/>
<accession>A0AA37PYP6</accession>
<organism evidence="2 3">
    <name type="scientific">Mycobacterium kiyosense</name>
    <dbReference type="NCBI Taxonomy" id="2871094"/>
    <lineage>
        <taxon>Bacteria</taxon>
        <taxon>Bacillati</taxon>
        <taxon>Actinomycetota</taxon>
        <taxon>Actinomycetes</taxon>
        <taxon>Mycobacteriales</taxon>
        <taxon>Mycobacteriaceae</taxon>
        <taxon>Mycobacterium</taxon>
    </lineage>
</organism>
<evidence type="ECO:0000313" key="3">
    <source>
        <dbReference type="Proteomes" id="UP001165663"/>
    </source>
</evidence>
<proteinExistence type="predicted"/>